<dbReference type="PANTHER" id="PTHR30173:SF36">
    <property type="entry name" value="ECF RNA POLYMERASE SIGMA FACTOR SIGJ"/>
    <property type="match status" value="1"/>
</dbReference>
<dbReference type="NCBIfam" id="TIGR02937">
    <property type="entry name" value="sigma70-ECF"/>
    <property type="match status" value="1"/>
</dbReference>
<dbReference type="Pfam" id="PF04542">
    <property type="entry name" value="Sigma70_r2"/>
    <property type="match status" value="1"/>
</dbReference>
<protein>
    <submittedName>
        <fullName evidence="8">Sigma-70 family RNA polymerase sigma factor</fullName>
    </submittedName>
</protein>
<name>A0ABS8PBP0_9PSEU</name>
<dbReference type="EMBL" id="JAJNDB010000004">
    <property type="protein sequence ID" value="MCD2195677.1"/>
    <property type="molecule type" value="Genomic_DNA"/>
</dbReference>
<evidence type="ECO:0000313" key="8">
    <source>
        <dbReference type="EMBL" id="MCD2195677.1"/>
    </source>
</evidence>
<accession>A0ABS8PBP0</accession>
<dbReference type="InterPro" id="IPR052704">
    <property type="entry name" value="ECF_Sigma-70_Domain"/>
</dbReference>
<evidence type="ECO:0000256" key="1">
    <source>
        <dbReference type="ARBA" id="ARBA00010641"/>
    </source>
</evidence>
<comment type="similarity">
    <text evidence="1">Belongs to the sigma-70 factor family. ECF subfamily.</text>
</comment>
<dbReference type="CDD" id="cd06171">
    <property type="entry name" value="Sigma70_r4"/>
    <property type="match status" value="1"/>
</dbReference>
<dbReference type="InterPro" id="IPR013249">
    <property type="entry name" value="RNA_pol_sigma70_r4_t2"/>
</dbReference>
<dbReference type="SUPFAM" id="SSF54427">
    <property type="entry name" value="NTF2-like"/>
    <property type="match status" value="1"/>
</dbReference>
<reference evidence="8 9" key="1">
    <citation type="submission" date="2021-11" db="EMBL/GenBank/DDBJ databases">
        <title>Draft genome sequence of Actinomycetospora sp. SF1 isolated from the rhizosphere soil.</title>
        <authorList>
            <person name="Duangmal K."/>
            <person name="Chantavorakit T."/>
        </authorList>
    </citation>
    <scope>NUCLEOTIDE SEQUENCE [LARGE SCALE GENOMIC DNA]</scope>
    <source>
        <strain evidence="8 9">TBRC 5722</strain>
    </source>
</reference>
<keyword evidence="9" id="KW-1185">Reference proteome</keyword>
<evidence type="ECO:0000259" key="7">
    <source>
        <dbReference type="Pfam" id="PF08281"/>
    </source>
</evidence>
<dbReference type="Pfam" id="PF08281">
    <property type="entry name" value="Sigma70_r4_2"/>
    <property type="match status" value="1"/>
</dbReference>
<evidence type="ECO:0000256" key="5">
    <source>
        <dbReference type="ARBA" id="ARBA00023163"/>
    </source>
</evidence>
<feature type="domain" description="RNA polymerase sigma-70 region 2" evidence="6">
    <location>
        <begin position="14"/>
        <end position="74"/>
    </location>
</feature>
<dbReference type="SUPFAM" id="SSF88659">
    <property type="entry name" value="Sigma3 and sigma4 domains of RNA polymerase sigma factors"/>
    <property type="match status" value="1"/>
</dbReference>
<keyword evidence="5" id="KW-0804">Transcription</keyword>
<dbReference type="InterPro" id="IPR007627">
    <property type="entry name" value="RNA_pol_sigma70_r2"/>
</dbReference>
<dbReference type="InterPro" id="IPR036388">
    <property type="entry name" value="WH-like_DNA-bd_sf"/>
</dbReference>
<evidence type="ECO:0000256" key="2">
    <source>
        <dbReference type="ARBA" id="ARBA00011344"/>
    </source>
</evidence>
<feature type="domain" description="RNA polymerase sigma factor 70 region 4 type 2" evidence="7">
    <location>
        <begin position="117"/>
        <end position="165"/>
    </location>
</feature>
<evidence type="ECO:0000259" key="6">
    <source>
        <dbReference type="Pfam" id="PF04542"/>
    </source>
</evidence>
<dbReference type="Gene3D" id="1.10.10.10">
    <property type="entry name" value="Winged helix-like DNA-binding domain superfamily/Winged helix DNA-binding domain"/>
    <property type="match status" value="1"/>
</dbReference>
<dbReference type="InterPro" id="IPR014284">
    <property type="entry name" value="RNA_pol_sigma-70_dom"/>
</dbReference>
<dbReference type="Proteomes" id="UP001199469">
    <property type="component" value="Unassembled WGS sequence"/>
</dbReference>
<dbReference type="Gene3D" id="1.10.1740.10">
    <property type="match status" value="1"/>
</dbReference>
<keyword evidence="3" id="KW-0805">Transcription regulation</keyword>
<comment type="caution">
    <text evidence="8">The sequence shown here is derived from an EMBL/GenBank/DDBJ whole genome shotgun (WGS) entry which is preliminary data.</text>
</comment>
<evidence type="ECO:0000256" key="3">
    <source>
        <dbReference type="ARBA" id="ARBA00023015"/>
    </source>
</evidence>
<organism evidence="8 9">
    <name type="scientific">Actinomycetospora endophytica</name>
    <dbReference type="NCBI Taxonomy" id="2291215"/>
    <lineage>
        <taxon>Bacteria</taxon>
        <taxon>Bacillati</taxon>
        <taxon>Actinomycetota</taxon>
        <taxon>Actinomycetes</taxon>
        <taxon>Pseudonocardiales</taxon>
        <taxon>Pseudonocardiaceae</taxon>
        <taxon>Actinomycetospora</taxon>
    </lineage>
</organism>
<evidence type="ECO:0000313" key="9">
    <source>
        <dbReference type="Proteomes" id="UP001199469"/>
    </source>
</evidence>
<proteinExistence type="inferred from homology"/>
<keyword evidence="4" id="KW-0731">Sigma factor</keyword>
<sequence length="299" mass="32336">MTHPRALDAATERFEANRPRLTGLAYRMLGELHEAQDAVQDAWLRWSRHDQEVLDPEAWLTRVVVNLCRTRLTTLRDGRTDYVGPWLPEPVPTGPGGVDLGPSDTATERETLSIGMLRLLERLSPAERAVFVLHEGFGYPHADVAGLLDLPEATVRQHLHRARERVGTGRRRFEADPERAAQLTAGFLRAAGGEDLAALEQLLADDAVALSDGGGVASAARRPVEGRTRVARFSAGLARGATAVTVGIEEVNGGVGVVVRDAERVIVVMAPEFDADTGELTLLSSVLNPAKIARWPAAT</sequence>
<dbReference type="InterPro" id="IPR013324">
    <property type="entry name" value="RNA_pol_sigma_r3/r4-like"/>
</dbReference>
<dbReference type="PANTHER" id="PTHR30173">
    <property type="entry name" value="SIGMA 19 FACTOR"/>
    <property type="match status" value="1"/>
</dbReference>
<dbReference type="RefSeq" id="WP_230736990.1">
    <property type="nucleotide sequence ID" value="NZ_JAJNDB010000004.1"/>
</dbReference>
<dbReference type="SUPFAM" id="SSF88946">
    <property type="entry name" value="Sigma2 domain of RNA polymerase sigma factors"/>
    <property type="match status" value="1"/>
</dbReference>
<dbReference type="InterPro" id="IPR013325">
    <property type="entry name" value="RNA_pol_sigma_r2"/>
</dbReference>
<comment type="subunit">
    <text evidence="2">Interacts transiently with the RNA polymerase catalytic core formed by RpoA, RpoB, RpoC and RpoZ (2 alpha, 1 beta, 1 beta' and 1 omega subunit) to form the RNA polymerase holoenzyme that can initiate transcription.</text>
</comment>
<dbReference type="Gene3D" id="3.10.450.50">
    <property type="match status" value="1"/>
</dbReference>
<dbReference type="InterPro" id="IPR032710">
    <property type="entry name" value="NTF2-like_dom_sf"/>
</dbReference>
<evidence type="ECO:0000256" key="4">
    <source>
        <dbReference type="ARBA" id="ARBA00023082"/>
    </source>
</evidence>
<gene>
    <name evidence="8" type="ORF">LQ327_20100</name>
</gene>